<evidence type="ECO:0000313" key="6">
    <source>
        <dbReference type="Proteomes" id="UP000007509"/>
    </source>
</evidence>
<proteinExistence type="inferred from homology"/>
<dbReference type="OrthoDB" id="9814657at2"/>
<dbReference type="GO" id="GO:0016020">
    <property type="term" value="C:membrane"/>
    <property type="evidence" value="ECO:0007669"/>
    <property type="project" value="InterPro"/>
</dbReference>
<dbReference type="RefSeq" id="WP_007839668.1">
    <property type="nucleotide sequence ID" value="NZ_AKJY01000002.1"/>
</dbReference>
<protein>
    <submittedName>
        <fullName evidence="5">RND family efflux transporter, MFP subunit</fullName>
    </submittedName>
</protein>
<dbReference type="Proteomes" id="UP000007509">
    <property type="component" value="Unassembled WGS sequence"/>
</dbReference>
<dbReference type="Gene3D" id="2.40.30.170">
    <property type="match status" value="1"/>
</dbReference>
<evidence type="ECO:0000259" key="3">
    <source>
        <dbReference type="Pfam" id="PF25917"/>
    </source>
</evidence>
<dbReference type="GO" id="GO:0060003">
    <property type="term" value="P:copper ion export"/>
    <property type="evidence" value="ECO:0007669"/>
    <property type="project" value="TreeGrafter"/>
</dbReference>
<dbReference type="Pfam" id="PF25954">
    <property type="entry name" value="Beta-barrel_RND_2"/>
    <property type="match status" value="1"/>
</dbReference>
<dbReference type="InterPro" id="IPR058625">
    <property type="entry name" value="MdtA-like_BSH"/>
</dbReference>
<evidence type="ECO:0000259" key="4">
    <source>
        <dbReference type="Pfam" id="PF25954"/>
    </source>
</evidence>
<dbReference type="GO" id="GO:0022857">
    <property type="term" value="F:transmembrane transporter activity"/>
    <property type="evidence" value="ECO:0007669"/>
    <property type="project" value="InterPro"/>
</dbReference>
<dbReference type="AlphaFoldDB" id="J3CQI1"/>
<dbReference type="PANTHER" id="PTHR30097:SF4">
    <property type="entry name" value="SLR6042 PROTEIN"/>
    <property type="match status" value="1"/>
</dbReference>
<dbReference type="EMBL" id="AKJY01000002">
    <property type="protein sequence ID" value="EJL76211.1"/>
    <property type="molecule type" value="Genomic_DNA"/>
</dbReference>
<accession>J3CQI1</accession>
<dbReference type="InterPro" id="IPR051909">
    <property type="entry name" value="MFP_Cation_Efflux"/>
</dbReference>
<dbReference type="GO" id="GO:0030313">
    <property type="term" value="C:cell envelope"/>
    <property type="evidence" value="ECO:0007669"/>
    <property type="project" value="TreeGrafter"/>
</dbReference>
<dbReference type="PANTHER" id="PTHR30097">
    <property type="entry name" value="CATION EFFLUX SYSTEM PROTEIN CUSB"/>
    <property type="match status" value="1"/>
</dbReference>
<gene>
    <name evidence="5" type="ORF">PMI13_00185</name>
</gene>
<dbReference type="PATRIC" id="fig|1144316.3.peg.185"/>
<dbReference type="PROSITE" id="PS51257">
    <property type="entry name" value="PROKAR_LIPOPROTEIN"/>
    <property type="match status" value="1"/>
</dbReference>
<dbReference type="Gene3D" id="2.40.420.20">
    <property type="match status" value="1"/>
</dbReference>
<comment type="similarity">
    <text evidence="1">Belongs to the membrane fusion protein (MFP) (TC 8.A.1) family.</text>
</comment>
<dbReference type="InterPro" id="IPR006143">
    <property type="entry name" value="RND_pump_MFP"/>
</dbReference>
<name>J3CQI1_9FLAO</name>
<dbReference type="Gene3D" id="2.40.50.100">
    <property type="match status" value="1"/>
</dbReference>
<evidence type="ECO:0000313" key="5">
    <source>
        <dbReference type="EMBL" id="EJL76211.1"/>
    </source>
</evidence>
<keyword evidence="6" id="KW-1185">Reference proteome</keyword>
<evidence type="ECO:0000256" key="1">
    <source>
        <dbReference type="ARBA" id="ARBA00009477"/>
    </source>
</evidence>
<dbReference type="NCBIfam" id="TIGR01730">
    <property type="entry name" value="RND_mfp"/>
    <property type="match status" value="1"/>
</dbReference>
<dbReference type="SUPFAM" id="SSF111369">
    <property type="entry name" value="HlyD-like secretion proteins"/>
    <property type="match status" value="1"/>
</dbReference>
<keyword evidence="2" id="KW-0813">Transport</keyword>
<feature type="domain" description="CusB-like beta-barrel" evidence="4">
    <location>
        <begin position="236"/>
        <end position="304"/>
    </location>
</feature>
<evidence type="ECO:0000256" key="2">
    <source>
        <dbReference type="ARBA" id="ARBA00022448"/>
    </source>
</evidence>
<comment type="caution">
    <text evidence="5">The sequence shown here is derived from an EMBL/GenBank/DDBJ whole genome shotgun (WGS) entry which is preliminary data.</text>
</comment>
<dbReference type="Pfam" id="PF25917">
    <property type="entry name" value="BSH_RND"/>
    <property type="match status" value="1"/>
</dbReference>
<feature type="domain" description="Multidrug resistance protein MdtA-like barrel-sandwich hybrid" evidence="3">
    <location>
        <begin position="83"/>
        <end position="226"/>
    </location>
</feature>
<sequence>MKLKHNIIYLIFLSLFMMSCGKKEVTPEEITDKKEQKEETLKTVASLTDEQMKAVGITLGTVEMKELTSTIKANGLLRVPNNNKAAVTSLYGGIIKTLNVQVGSSVKKGQVIATIANPEFIRLQESYLTTNSQIIFAEQEYRRQKELFDNDAGAKKNLQSADSELKTLRTKKASFLHQLQMMGINPGNISNASMRSGLVITAPISGTISDIEARIGSYVDVSSPVAEIIDNGSIHLDLQVFEKDLPKMRVGQIVHFKLTNNPETEYDAKVYSIGSSFENESKTISVHCDVTGNKTGLIDGMNITGIVSLDKSTTPAIPNEAIVEADGKFYVFVRTAEKADEHEAEGKAKKYAGTINFEKIEVVKGSSDMGYTAITPVSEIVPDAKIVVKGAFFVNAKLSNSGEHEH</sequence>
<dbReference type="GO" id="GO:0015679">
    <property type="term" value="P:plasma membrane copper ion transport"/>
    <property type="evidence" value="ECO:0007669"/>
    <property type="project" value="TreeGrafter"/>
</dbReference>
<organism evidence="5 6">
    <name type="scientific">Chryseobacterium populi</name>
    <dbReference type="NCBI Taxonomy" id="1144316"/>
    <lineage>
        <taxon>Bacteria</taxon>
        <taxon>Pseudomonadati</taxon>
        <taxon>Bacteroidota</taxon>
        <taxon>Flavobacteriia</taxon>
        <taxon>Flavobacteriales</taxon>
        <taxon>Weeksellaceae</taxon>
        <taxon>Chryseobacterium group</taxon>
        <taxon>Chryseobacterium</taxon>
    </lineage>
</organism>
<reference evidence="5 6" key="1">
    <citation type="journal article" date="2012" name="J. Bacteriol.">
        <title>Twenty-one genome sequences from Pseudomonas species and 19 genome sequences from diverse bacteria isolated from the rhizosphere and endosphere of Populus deltoides.</title>
        <authorList>
            <person name="Brown S.D."/>
            <person name="Utturkar S.M."/>
            <person name="Klingeman D.M."/>
            <person name="Johnson C.M."/>
            <person name="Martin S.L."/>
            <person name="Land M.L."/>
            <person name="Lu T.Y."/>
            <person name="Schadt C.W."/>
            <person name="Doktycz M.J."/>
            <person name="Pelletier D.A."/>
        </authorList>
    </citation>
    <scope>NUCLEOTIDE SEQUENCE [LARGE SCALE GENOMIC DNA]</scope>
    <source>
        <strain evidence="5 6">CF314</strain>
    </source>
</reference>
<dbReference type="InterPro" id="IPR058792">
    <property type="entry name" value="Beta-barrel_RND_2"/>
</dbReference>